<dbReference type="InterPro" id="IPR002557">
    <property type="entry name" value="Chitin-bd_dom"/>
</dbReference>
<keyword evidence="8" id="KW-1185">Reference proteome</keyword>
<keyword evidence="1" id="KW-0147">Chitin-binding</keyword>
<evidence type="ECO:0000256" key="6">
    <source>
        <dbReference type="SAM" id="SignalP"/>
    </source>
</evidence>
<organism evidence="8 9">
    <name type="scientific">Aplysia californica</name>
    <name type="common">California sea hare</name>
    <dbReference type="NCBI Taxonomy" id="6500"/>
    <lineage>
        <taxon>Eukaryota</taxon>
        <taxon>Metazoa</taxon>
        <taxon>Spiralia</taxon>
        <taxon>Lophotrochozoa</taxon>
        <taxon>Mollusca</taxon>
        <taxon>Gastropoda</taxon>
        <taxon>Heterobranchia</taxon>
        <taxon>Euthyneura</taxon>
        <taxon>Tectipleura</taxon>
        <taxon>Aplysiida</taxon>
        <taxon>Aplysioidea</taxon>
        <taxon>Aplysiidae</taxon>
        <taxon>Aplysia</taxon>
    </lineage>
</organism>
<evidence type="ECO:0000259" key="7">
    <source>
        <dbReference type="PROSITE" id="PS50940"/>
    </source>
</evidence>
<dbReference type="InterPro" id="IPR051940">
    <property type="entry name" value="Chitin_bind-dev_reg"/>
</dbReference>
<dbReference type="Pfam" id="PF01607">
    <property type="entry name" value="CBM_14"/>
    <property type="match status" value="1"/>
</dbReference>
<dbReference type="PROSITE" id="PS50940">
    <property type="entry name" value="CHIT_BIND_II"/>
    <property type="match status" value="1"/>
</dbReference>
<dbReference type="RefSeq" id="XP_035829800.1">
    <property type="nucleotide sequence ID" value="XM_035973907.1"/>
</dbReference>
<dbReference type="PANTHER" id="PTHR23301:SF0">
    <property type="entry name" value="CHITIN-BINDING TYPE-2 DOMAIN-CONTAINING PROTEIN-RELATED"/>
    <property type="match status" value="1"/>
</dbReference>
<dbReference type="SUPFAM" id="SSF57625">
    <property type="entry name" value="Invertebrate chitin-binding proteins"/>
    <property type="match status" value="1"/>
</dbReference>
<keyword evidence="4" id="KW-1015">Disulfide bond</keyword>
<evidence type="ECO:0000256" key="3">
    <source>
        <dbReference type="ARBA" id="ARBA00022737"/>
    </source>
</evidence>
<keyword evidence="3" id="KW-0677">Repeat</keyword>
<evidence type="ECO:0000313" key="9">
    <source>
        <dbReference type="RefSeq" id="XP_035829800.1"/>
    </source>
</evidence>
<reference evidence="9" key="1">
    <citation type="submission" date="2025-08" db="UniProtKB">
        <authorList>
            <consortium name="RefSeq"/>
        </authorList>
    </citation>
    <scope>IDENTIFICATION</scope>
</reference>
<evidence type="ECO:0000256" key="4">
    <source>
        <dbReference type="ARBA" id="ARBA00023157"/>
    </source>
</evidence>
<dbReference type="Proteomes" id="UP000694888">
    <property type="component" value="Unplaced"/>
</dbReference>
<feature type="domain" description="Chitin-binding type-2" evidence="7">
    <location>
        <begin position="36"/>
        <end position="96"/>
    </location>
</feature>
<feature type="signal peptide" evidence="6">
    <location>
        <begin position="1"/>
        <end position="31"/>
    </location>
</feature>
<feature type="chain" id="PRO_5045586378" evidence="6">
    <location>
        <begin position="32"/>
        <end position="465"/>
    </location>
</feature>
<keyword evidence="5" id="KW-0325">Glycoprotein</keyword>
<dbReference type="InterPro" id="IPR036508">
    <property type="entry name" value="Chitin-bd_dom_sf"/>
</dbReference>
<protein>
    <submittedName>
        <fullName evidence="9">Uncharacterized protein LOC118479190</fullName>
    </submittedName>
</protein>
<accession>A0ABM1W557</accession>
<evidence type="ECO:0000256" key="5">
    <source>
        <dbReference type="ARBA" id="ARBA00023180"/>
    </source>
</evidence>
<dbReference type="GeneID" id="118479190"/>
<sequence>MDSPKLFEIGARQLLLALLGLLMFCSIPSQSQRLLVFPCVNMEAIKWVRDPVFCDQYYICHFGQPLAMPSCPSGQVWSNGALNCVPEGSRWDDCAIKEEEKTAYTVPDNRDNDVDIIALPPTTTPRVASPRHVHRGVTRTDSNNGDHKMIISVQKLPDYPTEAHHQNIPEAQTENHVQKEIFPPIFTTRKSLPQGGIITEWRGQESQAKGQVISWYTKAPLTTNATQRQIIWTPAPWIQKKLEKMGRNNNYVQVVEKTTKAKERTKQGKLPKSTLSHYVDPGHPCLSTPGAFLPHPDTCHWYYNCSLANLENVPTQATAHYSDDDIDYTREGFYRMEPFRVVDAGVFVWECRYPQLFDDVTMRCREFINVDCKSRFEAVDQCEYSQRQCVGGHCMPCERRFGYCRERPDGVYPLHELRWTPVFLTCYRERNIAQDECAPPTPIFSPERLDCVSLFEVVYHSNFVW</sequence>
<gene>
    <name evidence="9" type="primary">LOC118479190</name>
</gene>
<name>A0ABM1W557_APLCA</name>
<proteinExistence type="predicted"/>
<evidence type="ECO:0000256" key="1">
    <source>
        <dbReference type="ARBA" id="ARBA00022669"/>
    </source>
</evidence>
<keyword evidence="2 6" id="KW-0732">Signal</keyword>
<evidence type="ECO:0000256" key="2">
    <source>
        <dbReference type="ARBA" id="ARBA00022729"/>
    </source>
</evidence>
<dbReference type="PANTHER" id="PTHR23301">
    <property type="entry name" value="CHITIN BINDING PERITROPHIN-A"/>
    <property type="match status" value="1"/>
</dbReference>
<evidence type="ECO:0000313" key="8">
    <source>
        <dbReference type="Proteomes" id="UP000694888"/>
    </source>
</evidence>